<evidence type="ECO:0000256" key="3">
    <source>
        <dbReference type="ARBA" id="ARBA00022801"/>
    </source>
</evidence>
<dbReference type="EMBL" id="LZMT01000017">
    <property type="protein sequence ID" value="OBX64356.1"/>
    <property type="molecule type" value="Genomic_DNA"/>
</dbReference>
<dbReference type="InterPro" id="IPR002071">
    <property type="entry name" value="Thermonucl_AS"/>
</dbReference>
<dbReference type="InterPro" id="IPR035437">
    <property type="entry name" value="SNase_OB-fold_sf"/>
</dbReference>
<dbReference type="PROSITE" id="PS50830">
    <property type="entry name" value="TNASE_3"/>
    <property type="match status" value="1"/>
</dbReference>
<accession>A0AA91FIU9</accession>
<feature type="domain" description="TNase-like" evidence="4">
    <location>
        <begin position="15"/>
        <end position="136"/>
    </location>
</feature>
<keyword evidence="2" id="KW-0255">Endonuclease</keyword>
<evidence type="ECO:0000259" key="4">
    <source>
        <dbReference type="PROSITE" id="PS50830"/>
    </source>
</evidence>
<name>A0AA91FIU9_FAUOS</name>
<evidence type="ECO:0000256" key="2">
    <source>
        <dbReference type="ARBA" id="ARBA00022759"/>
    </source>
</evidence>
<dbReference type="GO" id="GO:0004519">
    <property type="term" value="F:endonuclease activity"/>
    <property type="evidence" value="ECO:0007669"/>
    <property type="project" value="UniProtKB-KW"/>
</dbReference>
<keyword evidence="3" id="KW-0378">Hydrolase</keyword>
<dbReference type="AlphaFoldDB" id="A0AA91FIU9"/>
<evidence type="ECO:0000313" key="5">
    <source>
        <dbReference type="EMBL" id="OBX64356.1"/>
    </source>
</evidence>
<evidence type="ECO:0000256" key="1">
    <source>
        <dbReference type="ARBA" id="ARBA00022722"/>
    </source>
</evidence>
<comment type="caution">
    <text evidence="5">The sequence shown here is derived from an EMBL/GenBank/DDBJ whole genome shotgun (WGS) entry which is preliminary data.</text>
</comment>
<dbReference type="InterPro" id="IPR016071">
    <property type="entry name" value="Staphylococal_nuclease_OB-fold"/>
</dbReference>
<reference evidence="5" key="1">
    <citation type="submission" date="2016-06" db="EMBL/GenBank/DDBJ databases">
        <title>Draft genome of Moraxella osloensis CCUG 67237.</title>
        <authorList>
            <person name="Salva-Serra F."/>
            <person name="Engstrom-Jakobsson H."/>
            <person name="Thorell K."/>
            <person name="Gonzales-Siles L."/>
            <person name="Karlsson R."/>
            <person name="Boulund F."/>
            <person name="Engstrand L."/>
            <person name="Kristiansson E."/>
            <person name="Moore E."/>
        </authorList>
    </citation>
    <scope>NUCLEOTIDE SEQUENCE [LARGE SCALE GENOMIC DNA]</scope>
    <source>
        <strain evidence="5">CCUG 67237</strain>
    </source>
</reference>
<organism evidence="5">
    <name type="scientific">Faucicola osloensis</name>
    <name type="common">Moraxella osloensis</name>
    <dbReference type="NCBI Taxonomy" id="34062"/>
    <lineage>
        <taxon>Bacteria</taxon>
        <taxon>Pseudomonadati</taxon>
        <taxon>Pseudomonadota</taxon>
        <taxon>Gammaproteobacteria</taxon>
        <taxon>Moraxellales</taxon>
        <taxon>Moraxellaceae</taxon>
        <taxon>Faucicola</taxon>
    </lineage>
</organism>
<dbReference type="Pfam" id="PF00565">
    <property type="entry name" value="SNase"/>
    <property type="match status" value="1"/>
</dbReference>
<dbReference type="GO" id="GO:0003676">
    <property type="term" value="F:nucleic acid binding"/>
    <property type="evidence" value="ECO:0007669"/>
    <property type="project" value="InterPro"/>
</dbReference>
<dbReference type="PROSITE" id="PS01284">
    <property type="entry name" value="TNASE_2"/>
    <property type="match status" value="1"/>
</dbReference>
<protein>
    <recommendedName>
        <fullName evidence="4">TNase-like domain-containing protein</fullName>
    </recommendedName>
</protein>
<dbReference type="SUPFAM" id="SSF50199">
    <property type="entry name" value="Staphylococcal nuclease"/>
    <property type="match status" value="1"/>
</dbReference>
<dbReference type="GO" id="GO:0016787">
    <property type="term" value="F:hydrolase activity"/>
    <property type="evidence" value="ECO:0007669"/>
    <property type="project" value="UniProtKB-KW"/>
</dbReference>
<dbReference type="Gene3D" id="2.40.50.90">
    <property type="match status" value="1"/>
</dbReference>
<dbReference type="PANTHER" id="PTHR12302">
    <property type="entry name" value="EBNA2 BINDING PROTEIN P100"/>
    <property type="match status" value="1"/>
</dbReference>
<gene>
    <name evidence="5" type="ORF">A9299_09975</name>
</gene>
<dbReference type="SMART" id="SM00318">
    <property type="entry name" value="SNc"/>
    <property type="match status" value="1"/>
</dbReference>
<keyword evidence="1" id="KW-0540">Nuclease</keyword>
<dbReference type="PANTHER" id="PTHR12302:SF3">
    <property type="entry name" value="SERINE_THREONINE-PROTEIN KINASE 31"/>
    <property type="match status" value="1"/>
</dbReference>
<proteinExistence type="predicted"/>
<sequence length="151" mass="17348">MPPPAKTKSTDQIPAETKCKVVAILDGDTFNCLTAENKQVKVRLKEIDAPEKKQDFGQASKQALSNLIYSQQVTVKTKATDKYGRYLGEVFVNDKNVNKLMVYNGFAWAYREYLDDQDYLRLQELAKQQKLGLWQQPNPIYPSDFRHGENK</sequence>